<comment type="similarity">
    <text evidence="1">Belongs to the type-B carboxylesterase/lipase family.</text>
</comment>
<evidence type="ECO:0000313" key="6">
    <source>
        <dbReference type="EMBL" id="KAH7952430.1"/>
    </source>
</evidence>
<dbReference type="PROSITE" id="PS00122">
    <property type="entry name" value="CARBOXYLESTERASE_B_1"/>
    <property type="match status" value="1"/>
</dbReference>
<dbReference type="GO" id="GO:0005615">
    <property type="term" value="C:extracellular space"/>
    <property type="evidence" value="ECO:0007669"/>
    <property type="project" value="TreeGrafter"/>
</dbReference>
<evidence type="ECO:0000313" key="7">
    <source>
        <dbReference type="Proteomes" id="UP000821837"/>
    </source>
</evidence>
<proteinExistence type="inferred from homology"/>
<name>A0A9D4PVG8_RHISA</name>
<dbReference type="GO" id="GO:0005886">
    <property type="term" value="C:plasma membrane"/>
    <property type="evidence" value="ECO:0007669"/>
    <property type="project" value="TreeGrafter"/>
</dbReference>
<evidence type="ECO:0000256" key="4">
    <source>
        <dbReference type="ARBA" id="ARBA00023180"/>
    </source>
</evidence>
<dbReference type="GO" id="GO:0019695">
    <property type="term" value="P:choline metabolic process"/>
    <property type="evidence" value="ECO:0007669"/>
    <property type="project" value="TreeGrafter"/>
</dbReference>
<keyword evidence="3" id="KW-0378">Hydrolase</keyword>
<dbReference type="InterPro" id="IPR019819">
    <property type="entry name" value="Carboxylesterase_B_CS"/>
</dbReference>
<dbReference type="GO" id="GO:0006581">
    <property type="term" value="P:acetylcholine catabolic process"/>
    <property type="evidence" value="ECO:0007669"/>
    <property type="project" value="TreeGrafter"/>
</dbReference>
<dbReference type="InterPro" id="IPR029058">
    <property type="entry name" value="AB_hydrolase_fold"/>
</dbReference>
<dbReference type="InterPro" id="IPR002018">
    <property type="entry name" value="CarbesteraseB"/>
</dbReference>
<evidence type="ECO:0000256" key="2">
    <source>
        <dbReference type="ARBA" id="ARBA00022487"/>
    </source>
</evidence>
<keyword evidence="4" id="KW-0325">Glycoprotein</keyword>
<gene>
    <name evidence="6" type="ORF">HPB52_023451</name>
</gene>
<keyword evidence="7" id="KW-1185">Reference proteome</keyword>
<reference evidence="6" key="1">
    <citation type="journal article" date="2020" name="Cell">
        <title>Large-Scale Comparative Analyses of Tick Genomes Elucidate Their Genetic Diversity and Vector Capacities.</title>
        <authorList>
            <consortium name="Tick Genome and Microbiome Consortium (TIGMIC)"/>
            <person name="Jia N."/>
            <person name="Wang J."/>
            <person name="Shi W."/>
            <person name="Du L."/>
            <person name="Sun Y."/>
            <person name="Zhan W."/>
            <person name="Jiang J.F."/>
            <person name="Wang Q."/>
            <person name="Zhang B."/>
            <person name="Ji P."/>
            <person name="Bell-Sakyi L."/>
            <person name="Cui X.M."/>
            <person name="Yuan T.T."/>
            <person name="Jiang B.G."/>
            <person name="Yang W.F."/>
            <person name="Lam T.T."/>
            <person name="Chang Q.C."/>
            <person name="Ding S.J."/>
            <person name="Wang X.J."/>
            <person name="Zhu J.G."/>
            <person name="Ruan X.D."/>
            <person name="Zhao L."/>
            <person name="Wei J.T."/>
            <person name="Ye R.Z."/>
            <person name="Que T.C."/>
            <person name="Du C.H."/>
            <person name="Zhou Y.H."/>
            <person name="Cheng J.X."/>
            <person name="Dai P.F."/>
            <person name="Guo W.B."/>
            <person name="Han X.H."/>
            <person name="Huang E.J."/>
            <person name="Li L.F."/>
            <person name="Wei W."/>
            <person name="Gao Y.C."/>
            <person name="Liu J.Z."/>
            <person name="Shao H.Z."/>
            <person name="Wang X."/>
            <person name="Wang C.C."/>
            <person name="Yang T.C."/>
            <person name="Huo Q.B."/>
            <person name="Li W."/>
            <person name="Chen H.Y."/>
            <person name="Chen S.E."/>
            <person name="Zhou L.G."/>
            <person name="Ni X.B."/>
            <person name="Tian J.H."/>
            <person name="Sheng Y."/>
            <person name="Liu T."/>
            <person name="Pan Y.S."/>
            <person name="Xia L.Y."/>
            <person name="Li J."/>
            <person name="Zhao F."/>
            <person name="Cao W.C."/>
        </authorList>
    </citation>
    <scope>NUCLEOTIDE SEQUENCE</scope>
    <source>
        <strain evidence="6">Rsan-2018</strain>
    </source>
</reference>
<keyword evidence="2" id="KW-0719">Serine esterase</keyword>
<feature type="domain" description="Carboxylesterase type B" evidence="5">
    <location>
        <begin position="4"/>
        <end position="420"/>
    </location>
</feature>
<feature type="domain" description="Carboxylesterase type B" evidence="5">
    <location>
        <begin position="423"/>
        <end position="856"/>
    </location>
</feature>
<sequence length="863" mass="93847">MTLPPMCPQMPLNFNSYYLVKETDPIAEDCLFLNIYAPPTNGASGKPVVVYIHGGFFSYGGISMKLHDASELAARGDLVVVTVAYRLGAFGFLNMGTEDAPGNMGLHDQLLALRWIKRNANAFGGDPDQITLVGQSAGSYSVGVHLVSPRSRGLFRRAIMQSGSPFTSTLENSKEQARHRARVLVDTLGCGSPEKDSRSFQTTASCMRSKNVTEILNATAGFTTQGLDGFFPVVGDDLIPLRLGKALKSRKLNARELLAGLSSAEGDGLIDFVAKGFRDNTDAADITKRTMIFFAKGMMITLLDLESQSIIDHYFGGPNVGDGIEAVHAAADLLGDSQLGCPTLGFARRFLGSDTTVFMYQFSQQPSRIGWPTWVRPTHADEIAFALGSVFKLESDVSEDDAKAAENFMHIISAFSHTGSSDATSEDCLFLNVIAPIQKKPRLKPVIVYIHGGAFSHGGISLKIFDVSELAVRGDVVVVTVAYRLGPFGFLYMDIEEAPGNMGLNDQLLALRWVKANARVFCGNPEAITLMGQSSGSMSVGLHLMWRQSKGLFRRAIMQSGSPLSPVAISTKAEAAHRAMLLTSHLGCDRDGSRKLARAESVRCLRSKSPAAILKATSEFNSKGLDDFFPVIETSLAALEASLRRNELNARELLVGVSEGEGDLLVQNILNTILGDDDISGIRKISMVSLARSLLASRWSVDVDPIIEKYFGDIAASDGQGALYATSDIITQVEFSCPMINFAKAFVRPGNIAYMYELSQRPSFTDSPKWVRPTHSDDIAFSLGSTFTLGVNATEADVRATENFIRIVSTFSHTGVPKVLDGVRWPKFGSDQEYLRLSESGSVVKKHLLKSECAYWKKHLQFN</sequence>
<dbReference type="SUPFAM" id="SSF53474">
    <property type="entry name" value="alpha/beta-Hydrolases"/>
    <property type="match status" value="2"/>
</dbReference>
<dbReference type="VEuPathDB" id="VectorBase:RSAN_054701"/>
<dbReference type="Proteomes" id="UP000821837">
    <property type="component" value="Chromosome 5"/>
</dbReference>
<organism evidence="6 7">
    <name type="scientific">Rhipicephalus sanguineus</name>
    <name type="common">Brown dog tick</name>
    <name type="synonym">Ixodes sanguineus</name>
    <dbReference type="NCBI Taxonomy" id="34632"/>
    <lineage>
        <taxon>Eukaryota</taxon>
        <taxon>Metazoa</taxon>
        <taxon>Ecdysozoa</taxon>
        <taxon>Arthropoda</taxon>
        <taxon>Chelicerata</taxon>
        <taxon>Arachnida</taxon>
        <taxon>Acari</taxon>
        <taxon>Parasitiformes</taxon>
        <taxon>Ixodida</taxon>
        <taxon>Ixodoidea</taxon>
        <taxon>Ixodidae</taxon>
        <taxon>Rhipicephalinae</taxon>
        <taxon>Rhipicephalus</taxon>
        <taxon>Rhipicephalus</taxon>
    </lineage>
</organism>
<dbReference type="InterPro" id="IPR019826">
    <property type="entry name" value="Carboxylesterase_B_AS"/>
</dbReference>
<evidence type="ECO:0000256" key="3">
    <source>
        <dbReference type="ARBA" id="ARBA00022801"/>
    </source>
</evidence>
<evidence type="ECO:0000256" key="1">
    <source>
        <dbReference type="ARBA" id="ARBA00005964"/>
    </source>
</evidence>
<dbReference type="AlphaFoldDB" id="A0A9D4PVG8"/>
<protein>
    <recommendedName>
        <fullName evidence="5">Carboxylesterase type B domain-containing protein</fullName>
    </recommendedName>
</protein>
<dbReference type="Gene3D" id="3.40.50.1820">
    <property type="entry name" value="alpha/beta hydrolase"/>
    <property type="match status" value="2"/>
</dbReference>
<dbReference type="Pfam" id="PF00135">
    <property type="entry name" value="COesterase"/>
    <property type="match status" value="2"/>
</dbReference>
<dbReference type="InterPro" id="IPR050654">
    <property type="entry name" value="AChE-related_enzymes"/>
</dbReference>
<dbReference type="EMBL" id="JABSTV010001251">
    <property type="protein sequence ID" value="KAH7952430.1"/>
    <property type="molecule type" value="Genomic_DNA"/>
</dbReference>
<accession>A0A9D4PVG8</accession>
<reference evidence="6" key="2">
    <citation type="submission" date="2021-09" db="EMBL/GenBank/DDBJ databases">
        <authorList>
            <person name="Jia N."/>
            <person name="Wang J."/>
            <person name="Shi W."/>
            <person name="Du L."/>
            <person name="Sun Y."/>
            <person name="Zhan W."/>
            <person name="Jiang J."/>
            <person name="Wang Q."/>
            <person name="Zhang B."/>
            <person name="Ji P."/>
            <person name="Sakyi L.B."/>
            <person name="Cui X."/>
            <person name="Yuan T."/>
            <person name="Jiang B."/>
            <person name="Yang W."/>
            <person name="Lam T.T.-Y."/>
            <person name="Chang Q."/>
            <person name="Ding S."/>
            <person name="Wang X."/>
            <person name="Zhu J."/>
            <person name="Ruan X."/>
            <person name="Zhao L."/>
            <person name="Wei J."/>
            <person name="Que T."/>
            <person name="Du C."/>
            <person name="Cheng J."/>
            <person name="Dai P."/>
            <person name="Han X."/>
            <person name="Huang E."/>
            <person name="Gao Y."/>
            <person name="Liu J."/>
            <person name="Shao H."/>
            <person name="Ye R."/>
            <person name="Li L."/>
            <person name="Wei W."/>
            <person name="Wang X."/>
            <person name="Wang C."/>
            <person name="Huo Q."/>
            <person name="Li W."/>
            <person name="Guo W."/>
            <person name="Chen H."/>
            <person name="Chen S."/>
            <person name="Zhou L."/>
            <person name="Zhou L."/>
            <person name="Ni X."/>
            <person name="Tian J."/>
            <person name="Zhou Y."/>
            <person name="Sheng Y."/>
            <person name="Liu T."/>
            <person name="Pan Y."/>
            <person name="Xia L."/>
            <person name="Li J."/>
            <person name="Zhao F."/>
            <person name="Cao W."/>
        </authorList>
    </citation>
    <scope>NUCLEOTIDE SEQUENCE</scope>
    <source>
        <strain evidence="6">Rsan-2018</strain>
        <tissue evidence="6">Larvae</tissue>
    </source>
</reference>
<dbReference type="PANTHER" id="PTHR43918:SF4">
    <property type="entry name" value="CARBOXYLIC ESTER HYDROLASE"/>
    <property type="match status" value="1"/>
</dbReference>
<evidence type="ECO:0000259" key="5">
    <source>
        <dbReference type="Pfam" id="PF00135"/>
    </source>
</evidence>
<dbReference type="GO" id="GO:0003990">
    <property type="term" value="F:acetylcholinesterase activity"/>
    <property type="evidence" value="ECO:0007669"/>
    <property type="project" value="TreeGrafter"/>
</dbReference>
<comment type="caution">
    <text evidence="6">The sequence shown here is derived from an EMBL/GenBank/DDBJ whole genome shotgun (WGS) entry which is preliminary data.</text>
</comment>
<dbReference type="PANTHER" id="PTHR43918">
    <property type="entry name" value="ACETYLCHOLINESTERASE"/>
    <property type="match status" value="1"/>
</dbReference>
<dbReference type="PROSITE" id="PS00941">
    <property type="entry name" value="CARBOXYLESTERASE_B_2"/>
    <property type="match status" value="2"/>
</dbReference>